<dbReference type="Gene3D" id="1.20.5.2700">
    <property type="match status" value="2"/>
</dbReference>
<dbReference type="NCBIfam" id="NF005141">
    <property type="entry name" value="PRK06590.1"/>
    <property type="match status" value="1"/>
</dbReference>
<dbReference type="Pfam" id="PF00662">
    <property type="entry name" value="Proton_antipo_N"/>
    <property type="match status" value="1"/>
</dbReference>
<dbReference type="GO" id="GO:0042773">
    <property type="term" value="P:ATP synthesis coupled electron transport"/>
    <property type="evidence" value="ECO:0007669"/>
    <property type="project" value="InterPro"/>
</dbReference>
<evidence type="ECO:0000256" key="4">
    <source>
        <dbReference type="ARBA" id="ARBA00023136"/>
    </source>
</evidence>
<feature type="transmembrane region" description="Helical" evidence="6">
    <location>
        <begin position="249"/>
        <end position="265"/>
    </location>
</feature>
<dbReference type="EMBL" id="FNCG01000014">
    <property type="protein sequence ID" value="SDH95265.1"/>
    <property type="molecule type" value="Genomic_DNA"/>
</dbReference>
<dbReference type="GO" id="GO:0003954">
    <property type="term" value="F:NADH dehydrogenase activity"/>
    <property type="evidence" value="ECO:0007669"/>
    <property type="project" value="TreeGrafter"/>
</dbReference>
<evidence type="ECO:0000313" key="10">
    <source>
        <dbReference type="Proteomes" id="UP000199705"/>
    </source>
</evidence>
<keyword evidence="4 6" id="KW-0472">Membrane</keyword>
<keyword evidence="10" id="KW-1185">Reference proteome</keyword>
<feature type="transmembrane region" description="Helical" evidence="6">
    <location>
        <begin position="370"/>
        <end position="388"/>
    </location>
</feature>
<feature type="transmembrane region" description="Helical" evidence="6">
    <location>
        <begin position="463"/>
        <end position="488"/>
    </location>
</feature>
<dbReference type="GO" id="GO:0008137">
    <property type="term" value="F:NADH dehydrogenase (ubiquinone) activity"/>
    <property type="evidence" value="ECO:0007669"/>
    <property type="project" value="InterPro"/>
</dbReference>
<feature type="domain" description="NADH:quinone oxidoreductase/Mrp antiporter transmembrane" evidence="7">
    <location>
        <begin position="140"/>
        <end position="455"/>
    </location>
</feature>
<evidence type="ECO:0000313" key="9">
    <source>
        <dbReference type="EMBL" id="SDH95265.1"/>
    </source>
</evidence>
<dbReference type="RefSeq" id="WP_091172551.1">
    <property type="nucleotide sequence ID" value="NZ_FNCG01000014.1"/>
</dbReference>
<evidence type="ECO:0000256" key="3">
    <source>
        <dbReference type="ARBA" id="ARBA00022989"/>
    </source>
</evidence>
<feature type="transmembrane region" description="Helical" evidence="6">
    <location>
        <begin position="286"/>
        <end position="303"/>
    </location>
</feature>
<dbReference type="NCBIfam" id="TIGR01974">
    <property type="entry name" value="NDH_I_L"/>
    <property type="match status" value="1"/>
</dbReference>
<dbReference type="PANTHER" id="PTHR42829:SF2">
    <property type="entry name" value="NADH-UBIQUINONE OXIDOREDUCTASE CHAIN 5"/>
    <property type="match status" value="1"/>
</dbReference>
<feature type="transmembrane region" description="Helical" evidence="6">
    <location>
        <begin position="120"/>
        <end position="140"/>
    </location>
</feature>
<dbReference type="GO" id="GO:0012505">
    <property type="term" value="C:endomembrane system"/>
    <property type="evidence" value="ECO:0007669"/>
    <property type="project" value="UniProtKB-SubCell"/>
</dbReference>
<sequence length="702" mass="78713">MGTALLHTDQTIISYTIAAVALPLAASIINFCLPVKSKAAGWISTLAILVGCVLSAIVFARVWNQQPLHTQKLWFTIGNTKVFAGILLNNLSALLLLLVSLIALPVHIYSTAYMKHDDRYSRYFTYLSFFCFSMLALVVADSMVLFYAFWELVGFSSYLLIGFWFTKDKAVQANKKAFIMNRIGDIGLLSAIIIIFAQFHTFDIDALFGQHGLVKFMGPDNGQWAFAPDRMPSNYGSVWTRGAMTTLPAIWQYIACAGIFLAVAAKSAQFPLHTWLPDAMEGPTSVSALIHAATMVAAGVFLLGRVYPLFTDTELTVLAVIGCFTAFMAATIALTQNDLKRVLAYSTISQLGYMILAMGVGAYGSSLFHLATHAFFKCLLFLVAGVVIHEMQHIKEENNLDIDPQNIQYMGGLRKKLPLTFIVAIVGSLALIGIPLTSGYLSKDGILIQAFEWSEGRSAWLKLIPAGALFTSWLTAFYVSRLIVKIFFGEFRLLKHHPDIKLHISDGGWQYRVPLILLAVCSLFPLFSLNPFFYEKAWLFESLKPAEFMARENIYHTIIPIGVNILSVFVMYAAYAIYVKRNTFSFPQTGFFYRLSYNQWYLDKIYKKVIVKPILGLGKTCFWFDRNIINGLIHSIERLSRAVADLTAWCDKYIVDGFLHSMAALVQSIGNFARKFQNGKVQYYLYSMLLIVLVLFILKILI</sequence>
<feature type="transmembrane region" description="Helical" evidence="6">
    <location>
        <begin position="509"/>
        <end position="534"/>
    </location>
</feature>
<dbReference type="AlphaFoldDB" id="A0A1G8GLH1"/>
<feature type="transmembrane region" description="Helical" evidence="6">
    <location>
        <begin position="417"/>
        <end position="436"/>
    </location>
</feature>
<feature type="transmembrane region" description="Helical" evidence="6">
    <location>
        <begin position="40"/>
        <end position="63"/>
    </location>
</feature>
<feature type="transmembrane region" description="Helical" evidence="6">
    <location>
        <begin position="83"/>
        <end position="108"/>
    </location>
</feature>
<feature type="transmembrane region" description="Helical" evidence="6">
    <location>
        <begin position="146"/>
        <end position="166"/>
    </location>
</feature>
<proteinExistence type="predicted"/>
<feature type="transmembrane region" description="Helical" evidence="6">
    <location>
        <begin position="315"/>
        <end position="335"/>
    </location>
</feature>
<keyword evidence="2 5" id="KW-0812">Transmembrane</keyword>
<feature type="transmembrane region" description="Helical" evidence="6">
    <location>
        <begin position="12"/>
        <end position="33"/>
    </location>
</feature>
<evidence type="ECO:0000256" key="1">
    <source>
        <dbReference type="ARBA" id="ARBA00004127"/>
    </source>
</evidence>
<dbReference type="PANTHER" id="PTHR42829">
    <property type="entry name" value="NADH-UBIQUINONE OXIDOREDUCTASE CHAIN 5"/>
    <property type="match status" value="1"/>
</dbReference>
<name>A0A1G8GLH1_9SPHI</name>
<evidence type="ECO:0000256" key="5">
    <source>
        <dbReference type="RuleBase" id="RU000320"/>
    </source>
</evidence>
<feature type="transmembrane region" description="Helical" evidence="6">
    <location>
        <begin position="554"/>
        <end position="578"/>
    </location>
</feature>
<dbReference type="STRING" id="551996.SAMN05192573_114101"/>
<dbReference type="Pfam" id="PF00361">
    <property type="entry name" value="Proton_antipo_M"/>
    <property type="match status" value="1"/>
</dbReference>
<feature type="domain" description="NADH-Ubiquinone oxidoreductase (complex I) chain 5 N-terminal" evidence="8">
    <location>
        <begin position="74"/>
        <end position="124"/>
    </location>
</feature>
<reference evidence="10" key="1">
    <citation type="submission" date="2016-10" db="EMBL/GenBank/DDBJ databases">
        <authorList>
            <person name="Varghese N."/>
            <person name="Submissions S."/>
        </authorList>
    </citation>
    <scope>NUCLEOTIDE SEQUENCE [LARGE SCALE GENOMIC DNA]</scope>
    <source>
        <strain evidence="10">Gh-67</strain>
    </source>
</reference>
<accession>A0A1G8GLH1</accession>
<gene>
    <name evidence="9" type="ORF">SAMN05192573_114101</name>
</gene>
<feature type="transmembrane region" description="Helical" evidence="6">
    <location>
        <begin position="683"/>
        <end position="701"/>
    </location>
</feature>
<feature type="transmembrane region" description="Helical" evidence="6">
    <location>
        <begin position="342"/>
        <end position="364"/>
    </location>
</feature>
<dbReference type="InterPro" id="IPR001750">
    <property type="entry name" value="ND/Mrp_TM"/>
</dbReference>
<dbReference type="InterPro" id="IPR018393">
    <property type="entry name" value="NADHpl_OxRdtase_5_subgr"/>
</dbReference>
<dbReference type="InterPro" id="IPR001516">
    <property type="entry name" value="Proton_antipo_N"/>
</dbReference>
<protein>
    <submittedName>
        <fullName evidence="9">NADH dehydrogenase subunit L</fullName>
    </submittedName>
</protein>
<evidence type="ECO:0000256" key="6">
    <source>
        <dbReference type="SAM" id="Phobius"/>
    </source>
</evidence>
<feature type="transmembrane region" description="Helical" evidence="6">
    <location>
        <begin position="178"/>
        <end position="199"/>
    </location>
</feature>
<evidence type="ECO:0000259" key="7">
    <source>
        <dbReference type="Pfam" id="PF00361"/>
    </source>
</evidence>
<organism evidence="9 10">
    <name type="scientific">Mucilaginibacter gossypii</name>
    <dbReference type="NCBI Taxonomy" id="551996"/>
    <lineage>
        <taxon>Bacteria</taxon>
        <taxon>Pseudomonadati</taxon>
        <taxon>Bacteroidota</taxon>
        <taxon>Sphingobacteriia</taxon>
        <taxon>Sphingobacteriales</taxon>
        <taxon>Sphingobacteriaceae</taxon>
        <taxon>Mucilaginibacter</taxon>
    </lineage>
</organism>
<evidence type="ECO:0000256" key="2">
    <source>
        <dbReference type="ARBA" id="ARBA00022692"/>
    </source>
</evidence>
<comment type="subcellular location">
    <subcellularLocation>
        <location evidence="1">Endomembrane system</location>
        <topology evidence="1">Multi-pass membrane protein</topology>
    </subcellularLocation>
    <subcellularLocation>
        <location evidence="5">Membrane</location>
        <topology evidence="5">Multi-pass membrane protein</topology>
    </subcellularLocation>
</comment>
<dbReference type="Proteomes" id="UP000199705">
    <property type="component" value="Unassembled WGS sequence"/>
</dbReference>
<dbReference type="PRINTS" id="PR01434">
    <property type="entry name" value="NADHDHGNASE5"/>
</dbReference>
<evidence type="ECO:0000259" key="8">
    <source>
        <dbReference type="Pfam" id="PF00662"/>
    </source>
</evidence>
<dbReference type="InterPro" id="IPR003945">
    <property type="entry name" value="NU5C-like"/>
</dbReference>
<dbReference type="GO" id="GO:0016020">
    <property type="term" value="C:membrane"/>
    <property type="evidence" value="ECO:0007669"/>
    <property type="project" value="UniProtKB-SubCell"/>
</dbReference>
<keyword evidence="3 6" id="KW-1133">Transmembrane helix</keyword>
<dbReference type="GO" id="GO:0015990">
    <property type="term" value="P:electron transport coupled proton transport"/>
    <property type="evidence" value="ECO:0007669"/>
    <property type="project" value="TreeGrafter"/>
</dbReference>